<feature type="domain" description="DEAD-box RNA helicase Q" evidence="20">
    <location>
        <begin position="227"/>
        <end position="255"/>
    </location>
</feature>
<keyword evidence="2" id="KW-0396">Initiation factor</keyword>
<dbReference type="InterPro" id="IPR014014">
    <property type="entry name" value="RNA_helicase_DEAD_Q_motif"/>
</dbReference>
<dbReference type="Gene3D" id="3.40.50.300">
    <property type="entry name" value="P-loop containing nucleotide triphosphate hydrolases"/>
    <property type="match status" value="2"/>
</dbReference>
<feature type="compositionally biased region" description="Polar residues" evidence="17">
    <location>
        <begin position="77"/>
        <end position="107"/>
    </location>
</feature>
<keyword evidence="22" id="KW-1185">Reference proteome</keyword>
<dbReference type="FunFam" id="3.40.50.300:FF:000397">
    <property type="entry name" value="Probable ATP-dependent RNA helicase DDX4"/>
    <property type="match status" value="1"/>
</dbReference>
<feature type="region of interest" description="Disordered" evidence="17">
    <location>
        <begin position="70"/>
        <end position="182"/>
    </location>
</feature>
<dbReference type="PROSITE" id="PS00039">
    <property type="entry name" value="DEAD_ATP_HELICASE"/>
    <property type="match status" value="1"/>
</dbReference>
<dbReference type="SMART" id="SM00490">
    <property type="entry name" value="HELICc"/>
    <property type="match status" value="1"/>
</dbReference>
<name>A0AA88GMB1_NAELO</name>
<gene>
    <name evidence="21" type="ORF">C9374_007694</name>
</gene>
<dbReference type="AlphaFoldDB" id="A0AA88GMB1"/>
<dbReference type="PANTHER" id="PTHR47958">
    <property type="entry name" value="ATP-DEPENDENT RNA HELICASE DBP3"/>
    <property type="match status" value="1"/>
</dbReference>
<feature type="region of interest" description="Disordered" evidence="17">
    <location>
        <begin position="642"/>
        <end position="696"/>
    </location>
</feature>
<comment type="caution">
    <text evidence="21">The sequence shown here is derived from an EMBL/GenBank/DDBJ whole genome shotgun (WGS) entry which is preliminary data.</text>
</comment>
<dbReference type="GeneID" id="68100148"/>
<evidence type="ECO:0000256" key="4">
    <source>
        <dbReference type="ARBA" id="ARBA00022801"/>
    </source>
</evidence>
<dbReference type="RefSeq" id="XP_044546318.1">
    <property type="nucleotide sequence ID" value="XM_044697687.1"/>
</dbReference>
<evidence type="ECO:0000256" key="3">
    <source>
        <dbReference type="ARBA" id="ARBA00022741"/>
    </source>
</evidence>
<evidence type="ECO:0000313" key="22">
    <source>
        <dbReference type="Proteomes" id="UP000816034"/>
    </source>
</evidence>
<dbReference type="PROSITE" id="PS51194">
    <property type="entry name" value="HELICASE_CTER"/>
    <property type="match status" value="1"/>
</dbReference>
<comment type="function">
    <text evidence="11">ATP-dependent RNA helicase which is a subunit of the eIF4F complex involved in cap recognition and is required for mRNA binding to ribosome. In the current model of translation initiation, eIF4A unwinds RNA secondary structures in the 5'-UTR of mRNAs which is necessary to allow efficient binding of the small ribosomal subunit, and subsequent scanning for the initiator codon.</text>
</comment>
<evidence type="ECO:0000259" key="18">
    <source>
        <dbReference type="PROSITE" id="PS51192"/>
    </source>
</evidence>
<feature type="compositionally biased region" description="Basic and acidic residues" evidence="17">
    <location>
        <begin position="165"/>
        <end position="182"/>
    </location>
</feature>
<comment type="subunit">
    <text evidence="12">eIF4F is a multi-subunit complex, the composition of which varies with external and internal environmental conditions. It is composed of at least EIF4A, EIF4E and EIF4G.</text>
</comment>
<feature type="compositionally biased region" description="Low complexity" evidence="17">
    <location>
        <begin position="108"/>
        <end position="121"/>
    </location>
</feature>
<keyword evidence="5 16" id="KW-0347">Helicase</keyword>
<organism evidence="21 22">
    <name type="scientific">Naegleria lovaniensis</name>
    <name type="common">Amoeba</name>
    <dbReference type="NCBI Taxonomy" id="51637"/>
    <lineage>
        <taxon>Eukaryota</taxon>
        <taxon>Discoba</taxon>
        <taxon>Heterolobosea</taxon>
        <taxon>Tetramitia</taxon>
        <taxon>Eutetramitia</taxon>
        <taxon>Vahlkampfiidae</taxon>
        <taxon>Naegleria</taxon>
    </lineage>
</organism>
<keyword evidence="7" id="KW-0694">RNA-binding</keyword>
<dbReference type="FunFam" id="3.40.50.300:FF:000008">
    <property type="entry name" value="ATP-dependent RNA helicase RhlB"/>
    <property type="match status" value="1"/>
</dbReference>
<keyword evidence="6 16" id="KW-0067">ATP-binding</keyword>
<dbReference type="GO" id="GO:0005524">
    <property type="term" value="F:ATP binding"/>
    <property type="evidence" value="ECO:0007669"/>
    <property type="project" value="UniProtKB-KW"/>
</dbReference>
<dbReference type="InterPro" id="IPR001650">
    <property type="entry name" value="Helicase_C-like"/>
</dbReference>
<reference evidence="21 22" key="1">
    <citation type="journal article" date="2018" name="BMC Genomics">
        <title>The genome of Naegleria lovaniensis, the basis for a comparative approach to unravel pathogenicity factors of the human pathogenic amoeba N. fowleri.</title>
        <authorList>
            <person name="Liechti N."/>
            <person name="Schurch N."/>
            <person name="Bruggmann R."/>
            <person name="Wittwer M."/>
        </authorList>
    </citation>
    <scope>NUCLEOTIDE SEQUENCE [LARGE SCALE GENOMIC DNA]</scope>
    <source>
        <strain evidence="21 22">ATCC 30569</strain>
    </source>
</reference>
<feature type="compositionally biased region" description="Polar residues" evidence="17">
    <location>
        <begin position="122"/>
        <end position="136"/>
    </location>
</feature>
<dbReference type="Pfam" id="PF00271">
    <property type="entry name" value="Helicase_C"/>
    <property type="match status" value="1"/>
</dbReference>
<evidence type="ECO:0000259" key="19">
    <source>
        <dbReference type="PROSITE" id="PS51194"/>
    </source>
</evidence>
<evidence type="ECO:0000256" key="16">
    <source>
        <dbReference type="RuleBase" id="RU000492"/>
    </source>
</evidence>
<keyword evidence="8" id="KW-0648">Protein biosynthesis</keyword>
<evidence type="ECO:0000256" key="9">
    <source>
        <dbReference type="ARBA" id="ARBA00024352"/>
    </source>
</evidence>
<dbReference type="InterPro" id="IPR011545">
    <property type="entry name" value="DEAD/DEAH_box_helicase_dom"/>
</dbReference>
<feature type="compositionally biased region" description="Gly residues" evidence="17">
    <location>
        <begin position="642"/>
        <end position="674"/>
    </location>
</feature>
<keyword evidence="3 16" id="KW-0547">Nucleotide-binding</keyword>
<dbReference type="PROSITE" id="PS51192">
    <property type="entry name" value="HELICASE_ATP_BIND_1"/>
    <property type="match status" value="1"/>
</dbReference>
<dbReference type="Proteomes" id="UP000816034">
    <property type="component" value="Unassembled WGS sequence"/>
</dbReference>
<protein>
    <recommendedName>
        <fullName evidence="10">Probable eukaryotic initiation factor 4A</fullName>
        <ecNumber evidence="1">3.6.4.13</ecNumber>
    </recommendedName>
    <alternativeName>
        <fullName evidence="13">ATP-dependent RNA helicase eIF4A</fullName>
    </alternativeName>
</protein>
<dbReference type="CDD" id="cd18787">
    <property type="entry name" value="SF2_C_DEAD"/>
    <property type="match status" value="1"/>
</dbReference>
<dbReference type="Pfam" id="PF00270">
    <property type="entry name" value="DEAD"/>
    <property type="match status" value="1"/>
</dbReference>
<proteinExistence type="inferred from homology"/>
<feature type="compositionally biased region" description="Basic and acidic residues" evidence="17">
    <location>
        <begin position="680"/>
        <end position="689"/>
    </location>
</feature>
<evidence type="ECO:0000256" key="11">
    <source>
        <dbReference type="ARBA" id="ARBA00024769"/>
    </source>
</evidence>
<evidence type="ECO:0000256" key="2">
    <source>
        <dbReference type="ARBA" id="ARBA00022540"/>
    </source>
</evidence>
<dbReference type="InterPro" id="IPR027417">
    <property type="entry name" value="P-loop_NTPase"/>
</dbReference>
<dbReference type="EC" id="3.6.4.13" evidence="1"/>
<evidence type="ECO:0000256" key="15">
    <source>
        <dbReference type="PROSITE-ProRule" id="PRU00552"/>
    </source>
</evidence>
<comment type="similarity">
    <text evidence="9">Belongs to the DEAD box helicase family. eIF4A subfamily.</text>
</comment>
<dbReference type="GO" id="GO:0003743">
    <property type="term" value="F:translation initiation factor activity"/>
    <property type="evidence" value="ECO:0007669"/>
    <property type="project" value="UniProtKB-KW"/>
</dbReference>
<dbReference type="InterPro" id="IPR000629">
    <property type="entry name" value="RNA-helicase_DEAD-box_CS"/>
</dbReference>
<dbReference type="SUPFAM" id="SSF52540">
    <property type="entry name" value="P-loop containing nucleoside triphosphate hydrolases"/>
    <property type="match status" value="1"/>
</dbReference>
<evidence type="ECO:0000256" key="13">
    <source>
        <dbReference type="ARBA" id="ARBA00030297"/>
    </source>
</evidence>
<evidence type="ECO:0000256" key="8">
    <source>
        <dbReference type="ARBA" id="ARBA00022917"/>
    </source>
</evidence>
<feature type="domain" description="Helicase ATP-binding" evidence="18">
    <location>
        <begin position="258"/>
        <end position="448"/>
    </location>
</feature>
<evidence type="ECO:0000313" key="21">
    <source>
        <dbReference type="EMBL" id="KAG2379056.1"/>
    </source>
</evidence>
<dbReference type="CDD" id="cd17967">
    <property type="entry name" value="DEADc_DDX3_DDX4"/>
    <property type="match status" value="1"/>
</dbReference>
<evidence type="ECO:0000256" key="5">
    <source>
        <dbReference type="ARBA" id="ARBA00022806"/>
    </source>
</evidence>
<dbReference type="SMART" id="SM00487">
    <property type="entry name" value="DEXDc"/>
    <property type="match status" value="1"/>
</dbReference>
<dbReference type="InterPro" id="IPR014001">
    <property type="entry name" value="Helicase_ATP-bd"/>
</dbReference>
<evidence type="ECO:0000256" key="14">
    <source>
        <dbReference type="ARBA" id="ARBA00047984"/>
    </source>
</evidence>
<comment type="catalytic activity">
    <reaction evidence="14">
        <text>ATP + H2O = ADP + phosphate + H(+)</text>
        <dbReference type="Rhea" id="RHEA:13065"/>
        <dbReference type="ChEBI" id="CHEBI:15377"/>
        <dbReference type="ChEBI" id="CHEBI:15378"/>
        <dbReference type="ChEBI" id="CHEBI:30616"/>
        <dbReference type="ChEBI" id="CHEBI:43474"/>
        <dbReference type="ChEBI" id="CHEBI:456216"/>
        <dbReference type="EC" id="3.6.4.13"/>
    </reaction>
</comment>
<evidence type="ECO:0000259" key="20">
    <source>
        <dbReference type="PROSITE" id="PS51195"/>
    </source>
</evidence>
<dbReference type="GO" id="GO:0016787">
    <property type="term" value="F:hydrolase activity"/>
    <property type="evidence" value="ECO:0007669"/>
    <property type="project" value="UniProtKB-KW"/>
</dbReference>
<dbReference type="InterPro" id="IPR044763">
    <property type="entry name" value="Ded1/Dbp1_DEADc"/>
</dbReference>
<feature type="domain" description="Helicase C-terminal" evidence="19">
    <location>
        <begin position="459"/>
        <end position="618"/>
    </location>
</feature>
<evidence type="ECO:0000256" key="10">
    <source>
        <dbReference type="ARBA" id="ARBA00024417"/>
    </source>
</evidence>
<accession>A0AA88GMB1</accession>
<dbReference type="EMBL" id="PYSW02000030">
    <property type="protein sequence ID" value="KAG2379056.1"/>
    <property type="molecule type" value="Genomic_DNA"/>
</dbReference>
<dbReference type="GO" id="GO:0003724">
    <property type="term" value="F:RNA helicase activity"/>
    <property type="evidence" value="ECO:0007669"/>
    <property type="project" value="UniProtKB-EC"/>
</dbReference>
<evidence type="ECO:0000256" key="12">
    <source>
        <dbReference type="ARBA" id="ARBA00025917"/>
    </source>
</evidence>
<evidence type="ECO:0000256" key="1">
    <source>
        <dbReference type="ARBA" id="ARBA00012552"/>
    </source>
</evidence>
<dbReference type="PROSITE" id="PS51195">
    <property type="entry name" value="Q_MOTIF"/>
    <property type="match status" value="1"/>
</dbReference>
<sequence length="696" mass="77974">MLNIEMQNYFKKLVKKNIQFPSNTLHFTLSKGVYILNSIKPSCKTFFNYSTDNKMSKYVPPHLRQKMLQEAEAVHSKPSTNGTESSASNGHSQRPFSSNSNGTQRTTSSASSSHSNGYSSSQQRRPFNNSNASNGDSKPAFNSRVAVDWTKDDGDYQDNSSSSYRRYDRQSSSRDDRKPLFERKDVYTREDTETEELFKQKNTGINFDAYEDIPVKVTGKDIVPPIQAFKEANFPLKLVQNIEKAGFGKPTPVQKHSIPIVMSGRDLMSCAQTGSGKTCAFLFPIISNLLGQQQYETVTQHPELMDQVMTYPCVLILAPTRELSTQIYDEARKFTYRTGRRTVVAYGGAAIQYQLKQLERGCDILVATPGRLVDLIDRGSVSLSKIQYLVLDEADRMLDMGFEPQIRYIVEKTGMPPAGDRITLMFSATFPKNIQILAKDFLHDYLYLTVGRVGSTHENILQKFVYCKDEEKRELLLETIASVETLTLVFVKTKKEASILEYFLMKSGFKSSSIHGDKSQRERETALDNFRRGVTPILVATDVASRGLDINDVGHVINYDLPENIEDYVHRIGRTGRAGNTGISTSFYTDKNNQIADDLITLLQEAKQEVPSFISEGRDRLRYSKMGKSGFGNRGGSFFGNNRGGGFGNSRGRGNSRGGGFGNSRGNGFGGSRGFFGSSDARRNYHSNDDYGDDYE</sequence>
<keyword evidence="4 16" id="KW-0378">Hydrolase</keyword>
<evidence type="ECO:0000256" key="7">
    <source>
        <dbReference type="ARBA" id="ARBA00022884"/>
    </source>
</evidence>
<evidence type="ECO:0000256" key="17">
    <source>
        <dbReference type="SAM" id="MobiDB-lite"/>
    </source>
</evidence>
<feature type="short sequence motif" description="Q motif" evidence="15">
    <location>
        <begin position="227"/>
        <end position="255"/>
    </location>
</feature>
<evidence type="ECO:0000256" key="6">
    <source>
        <dbReference type="ARBA" id="ARBA00022840"/>
    </source>
</evidence>
<dbReference type="GO" id="GO:0003723">
    <property type="term" value="F:RNA binding"/>
    <property type="evidence" value="ECO:0007669"/>
    <property type="project" value="UniProtKB-KW"/>
</dbReference>